<protein>
    <recommendedName>
        <fullName evidence="1">VOC domain-containing protein</fullName>
    </recommendedName>
</protein>
<evidence type="ECO:0000259" key="1">
    <source>
        <dbReference type="PROSITE" id="PS51819"/>
    </source>
</evidence>
<evidence type="ECO:0000313" key="3">
    <source>
        <dbReference type="Proteomes" id="UP000061512"/>
    </source>
</evidence>
<evidence type="ECO:0000313" key="2">
    <source>
        <dbReference type="EMBL" id="KWF68816.1"/>
    </source>
</evidence>
<dbReference type="Proteomes" id="UP000061512">
    <property type="component" value="Unassembled WGS sequence"/>
</dbReference>
<dbReference type="SUPFAM" id="SSF54593">
    <property type="entry name" value="Glyoxalase/Bleomycin resistance protein/Dihydroxybiphenyl dioxygenase"/>
    <property type="match status" value="1"/>
</dbReference>
<dbReference type="InterPro" id="IPR029068">
    <property type="entry name" value="Glyas_Bleomycin-R_OHBP_Dase"/>
</dbReference>
<comment type="caution">
    <text evidence="2">The sequence shown here is derived from an EMBL/GenBank/DDBJ whole genome shotgun (WGS) entry which is preliminary data.</text>
</comment>
<reference evidence="2 3" key="1">
    <citation type="submission" date="2015-11" db="EMBL/GenBank/DDBJ databases">
        <title>Expanding the genomic diversity of Burkholderia species for the development of highly accurate diagnostics.</title>
        <authorList>
            <person name="Sahl J."/>
            <person name="Keim P."/>
            <person name="Wagner D."/>
        </authorList>
    </citation>
    <scope>NUCLEOTIDE SEQUENCE [LARGE SCALE GENOMIC DNA]</scope>
    <source>
        <strain evidence="2 3">MSMB574WGS</strain>
    </source>
</reference>
<dbReference type="PROSITE" id="PS51819">
    <property type="entry name" value="VOC"/>
    <property type="match status" value="1"/>
</dbReference>
<organism evidence="2 3">
    <name type="scientific">Burkholderia pseudomultivorans</name>
    <dbReference type="NCBI Taxonomy" id="1207504"/>
    <lineage>
        <taxon>Bacteria</taxon>
        <taxon>Pseudomonadati</taxon>
        <taxon>Pseudomonadota</taxon>
        <taxon>Betaproteobacteria</taxon>
        <taxon>Burkholderiales</taxon>
        <taxon>Burkholderiaceae</taxon>
        <taxon>Burkholderia</taxon>
        <taxon>Burkholderia cepacia complex</taxon>
    </lineage>
</organism>
<proteinExistence type="predicted"/>
<dbReference type="CDD" id="cd07262">
    <property type="entry name" value="VOC_like"/>
    <property type="match status" value="1"/>
</dbReference>
<dbReference type="PANTHER" id="PTHR35006">
    <property type="entry name" value="GLYOXALASE FAMILY PROTEIN (AFU_ORTHOLOGUE AFUA_5G14830)"/>
    <property type="match status" value="1"/>
</dbReference>
<dbReference type="Gene3D" id="3.10.180.10">
    <property type="entry name" value="2,3-Dihydroxybiphenyl 1,2-Dioxygenase, domain 1"/>
    <property type="match status" value="1"/>
</dbReference>
<accession>A0A132F477</accession>
<dbReference type="InterPro" id="IPR037523">
    <property type="entry name" value="VOC_core"/>
</dbReference>
<dbReference type="PANTHER" id="PTHR35006:SF2">
    <property type="entry name" value="GLYOXALASE FAMILY PROTEIN (AFU_ORTHOLOGUE AFUA_5G14830)"/>
    <property type="match status" value="1"/>
</dbReference>
<feature type="domain" description="VOC" evidence="1">
    <location>
        <begin position="7"/>
        <end position="137"/>
    </location>
</feature>
<name>A0A132F477_9BURK</name>
<dbReference type="EMBL" id="LPJX01000022">
    <property type="protein sequence ID" value="KWF68816.1"/>
    <property type="molecule type" value="Genomic_DNA"/>
</dbReference>
<sequence>MVEVTGMFDHIGIVARDLKSSARLYASMLAPLGIRLVEKHRLSVDSAWVVFSTGKPQSPFFVIGEGRPTFWAADAVVATSPVHLAFSAPSREAVDQFYAAGLAHGARDNGSPGIRRQPFYCAFLIDLDGNNVEAGCYLHEDDATSPRPVRTQNL</sequence>
<gene>
    <name evidence="2" type="ORF">WT57_00700</name>
</gene>
<dbReference type="AlphaFoldDB" id="A0A132F477"/>